<evidence type="ECO:0000313" key="1">
    <source>
        <dbReference type="EMBL" id="MET4756527.1"/>
    </source>
</evidence>
<protein>
    <submittedName>
        <fullName evidence="1">Phage terminase Nu1 subunit (DNA packaging protein)</fullName>
    </submittedName>
</protein>
<organism evidence="1 2">
    <name type="scientific">Endozoicomonas lisbonensis</name>
    <dbReference type="NCBI Taxonomy" id="3120522"/>
    <lineage>
        <taxon>Bacteria</taxon>
        <taxon>Pseudomonadati</taxon>
        <taxon>Pseudomonadota</taxon>
        <taxon>Gammaproteobacteria</taxon>
        <taxon>Oceanospirillales</taxon>
        <taxon>Endozoicomonadaceae</taxon>
        <taxon>Endozoicomonas</taxon>
    </lineage>
</organism>
<dbReference type="EMBL" id="JBEWTB010000002">
    <property type="protein sequence ID" value="MET4756527.1"/>
    <property type="molecule type" value="Genomic_DNA"/>
</dbReference>
<dbReference type="Proteomes" id="UP001549366">
    <property type="component" value="Unassembled WGS sequence"/>
</dbReference>
<keyword evidence="2" id="KW-1185">Reference proteome</keyword>
<comment type="caution">
    <text evidence="1">The sequence shown here is derived from an EMBL/GenBank/DDBJ whole genome shotgun (WGS) entry which is preliminary data.</text>
</comment>
<dbReference type="Pfam" id="PF07471">
    <property type="entry name" value="Phage_Nu1"/>
    <property type="match status" value="1"/>
</dbReference>
<evidence type="ECO:0000313" key="2">
    <source>
        <dbReference type="Proteomes" id="UP001549366"/>
    </source>
</evidence>
<accession>A0ABV2SFJ9</accession>
<sequence length="180" mass="20336">MSRKKQPQPEAHWLNKTNMAASLGVSVQAFEKWGVPPLGKFGRSVYFDVRSVLENRLAHEVSKQQPTSIEDLDENSIEFERYRLTKAQADGQELKNELARGEVAPVELQSFVLGRCLAEAAGILDTLLLNMKRKHPELTPVQLENFKREIVKSQNAISRGNELIPQYLDEYLSETAAESV</sequence>
<dbReference type="RefSeq" id="WP_354010863.1">
    <property type="nucleotide sequence ID" value="NZ_JBEWTA010000001.1"/>
</dbReference>
<proteinExistence type="predicted"/>
<name>A0ABV2SFJ9_9GAMM</name>
<gene>
    <name evidence="1" type="ORF">V5J35_001719</name>
</gene>
<reference evidence="1 2" key="1">
    <citation type="submission" date="2024-06" db="EMBL/GenBank/DDBJ databases">
        <title>Genomic Encyclopedia of Type Strains, Phase V (KMG-V): Genome sequencing to study the core and pangenomes of soil and plant-associated prokaryotes.</title>
        <authorList>
            <person name="Whitman W."/>
        </authorList>
    </citation>
    <scope>NUCLEOTIDE SEQUENCE [LARGE SCALE GENOMIC DNA]</scope>
    <source>
        <strain evidence="1 2">NE40</strain>
    </source>
</reference>
<dbReference type="InterPro" id="IPR010906">
    <property type="entry name" value="Phage_lambda_Nu1_terminase-ssu"/>
</dbReference>